<dbReference type="EMBL" id="NIZW01000019">
    <property type="protein sequence ID" value="PHQ33180.1"/>
    <property type="molecule type" value="Genomic_DNA"/>
</dbReference>
<accession>A0A2G1W2U0</accession>
<organism evidence="1 2">
    <name type="scientific">Rhodopirellula bahusiensis</name>
    <dbReference type="NCBI Taxonomy" id="2014065"/>
    <lineage>
        <taxon>Bacteria</taxon>
        <taxon>Pseudomonadati</taxon>
        <taxon>Planctomycetota</taxon>
        <taxon>Planctomycetia</taxon>
        <taxon>Pirellulales</taxon>
        <taxon>Pirellulaceae</taxon>
        <taxon>Rhodopirellula</taxon>
    </lineage>
</organism>
<keyword evidence="2" id="KW-1185">Reference proteome</keyword>
<gene>
    <name evidence="1" type="ORF">CEE69_22230</name>
</gene>
<reference evidence="1 2" key="1">
    <citation type="submission" date="2017-06" db="EMBL/GenBank/DDBJ databases">
        <title>Description of Rhodopirellula bahusiensis sp. nov.</title>
        <authorList>
            <person name="Kizina J."/>
            <person name="Harder J."/>
        </authorList>
    </citation>
    <scope>NUCLEOTIDE SEQUENCE [LARGE SCALE GENOMIC DNA]</scope>
    <source>
        <strain evidence="1 2">SWK21</strain>
    </source>
</reference>
<sequence>MSLSQSFETSWLNAVLTEGVSGGNRTYGYGRTDGGDSSVANRLGGSTANWTLTRGGGCWLALLTRRVVKIVAVTVPCDVLAGCCAD</sequence>
<dbReference type="GeneID" id="90610690"/>
<dbReference type="AlphaFoldDB" id="A0A2G1W2U0"/>
<evidence type="ECO:0000313" key="1">
    <source>
        <dbReference type="EMBL" id="PHQ33180.1"/>
    </source>
</evidence>
<dbReference type="RefSeq" id="WP_143549312.1">
    <property type="nucleotide sequence ID" value="NZ_NIZW01000019.1"/>
</dbReference>
<evidence type="ECO:0000313" key="2">
    <source>
        <dbReference type="Proteomes" id="UP000225740"/>
    </source>
</evidence>
<comment type="caution">
    <text evidence="1">The sequence shown here is derived from an EMBL/GenBank/DDBJ whole genome shotgun (WGS) entry which is preliminary data.</text>
</comment>
<proteinExistence type="predicted"/>
<dbReference type="Proteomes" id="UP000225740">
    <property type="component" value="Unassembled WGS sequence"/>
</dbReference>
<name>A0A2G1W2U0_9BACT</name>
<protein>
    <submittedName>
        <fullName evidence="1">Uncharacterized protein</fullName>
    </submittedName>
</protein>